<comment type="pathway">
    <text evidence="5">Amino-acid biosynthesis; L-arginine biosynthesis; N(2)-acetyl-L-ornithine from L-glutamate: step 4/4.</text>
</comment>
<dbReference type="GO" id="GO:0003992">
    <property type="term" value="F:N2-acetyl-L-ornithine:2-oxoglutarate 5-aminotransferase activity"/>
    <property type="evidence" value="ECO:0007669"/>
    <property type="project" value="UniProtKB-UniRule"/>
</dbReference>
<evidence type="ECO:0000313" key="7">
    <source>
        <dbReference type="Proteomes" id="UP000317315"/>
    </source>
</evidence>
<dbReference type="GO" id="GO:0006526">
    <property type="term" value="P:L-arginine biosynthetic process"/>
    <property type="evidence" value="ECO:0007669"/>
    <property type="project" value="UniProtKB-UniRule"/>
</dbReference>
<dbReference type="UniPathway" id="UPA00068">
    <property type="reaction ID" value="UER00109"/>
</dbReference>
<protein>
    <recommendedName>
        <fullName evidence="5">Acetylornithine aminotransferase</fullName>
        <shortName evidence="5">ACOAT</shortName>
        <ecNumber evidence="5">2.6.1.11</ecNumber>
    </recommendedName>
</protein>
<dbReference type="InterPro" id="IPR004636">
    <property type="entry name" value="AcOrn/SuccOrn_fam"/>
</dbReference>
<keyword evidence="3 5" id="KW-0808">Transferase</keyword>
<accession>A0A521DMJ4</accession>
<dbReference type="PIRSF" id="PIRSF000521">
    <property type="entry name" value="Transaminase_4ab_Lys_Orn"/>
    <property type="match status" value="1"/>
</dbReference>
<feature type="binding site" evidence="5">
    <location>
        <position position="136"/>
    </location>
    <ligand>
        <name>pyridoxal 5'-phosphate</name>
        <dbReference type="ChEBI" id="CHEBI:597326"/>
    </ligand>
</feature>
<comment type="subcellular location">
    <subcellularLocation>
        <location evidence="5">Cytoplasm</location>
    </subcellularLocation>
</comment>
<dbReference type="PANTHER" id="PTHR11986:SF79">
    <property type="entry name" value="ACETYLORNITHINE AMINOTRANSFERASE, MITOCHONDRIAL"/>
    <property type="match status" value="1"/>
</dbReference>
<feature type="modified residue" description="N6-(pyridoxal phosphate)lysine" evidence="5">
    <location>
        <position position="250"/>
    </location>
</feature>
<feature type="binding site" evidence="5">
    <location>
        <begin position="104"/>
        <end position="105"/>
    </location>
    <ligand>
        <name>pyridoxal 5'-phosphate</name>
        <dbReference type="ChEBI" id="CHEBI:597326"/>
    </ligand>
</feature>
<evidence type="ECO:0000256" key="2">
    <source>
        <dbReference type="ARBA" id="ARBA00022605"/>
    </source>
</evidence>
<feature type="binding site" evidence="5">
    <location>
        <position position="139"/>
    </location>
    <ligand>
        <name>N(2)-acetyl-L-ornithine</name>
        <dbReference type="ChEBI" id="CHEBI:57805"/>
    </ligand>
</feature>
<dbReference type="HAMAP" id="MF_01107">
    <property type="entry name" value="ArgD_aminotrans_3"/>
    <property type="match status" value="1"/>
</dbReference>
<sequence>MEKETVIKTEKFVMKTYNRFPVSFVRGKGCWLYDESGRKYLDMLAGIAVCNLGHCHPKVSEAICEQAKTLIHTSNLFHIKPQAELAELLCKNSFGDKVFFCNSGAEANEGALKLARRYGTEKNPEKYEIVAFKNSFHGRTMAAVTVTGQGKYSQGFGPMIPGVKFAEFNNLSSVEKVVSERTAGIIVEPVQGEGGVVPAEKEFLEGLREISNRYDALLIFDEVQTGIGRTGSLFAYQNYGVEPDIMTLAKALGNGVPIGAIVTKGKASEVLKPGLHASTFGGNFLATRAGVEVIKTVTEPGFLDRVREKGSYLRKRLSEIKEEFPNLILEVRGLGLMVGVLLSKNCGQIVMSALEKGLIINCTAGNVLRLVPPLVITEEEIDYGMEILREVLKEDES</sequence>
<gene>
    <name evidence="5" type="primary">argD</name>
    <name evidence="6" type="ORF">SAMN06269117_1235</name>
</gene>
<evidence type="ECO:0000256" key="1">
    <source>
        <dbReference type="ARBA" id="ARBA00022576"/>
    </source>
</evidence>
<reference evidence="6 7" key="1">
    <citation type="submission" date="2017-05" db="EMBL/GenBank/DDBJ databases">
        <authorList>
            <person name="Varghese N."/>
            <person name="Submissions S."/>
        </authorList>
    </citation>
    <scope>NUCLEOTIDE SEQUENCE [LARGE SCALE GENOMIC DNA]</scope>
    <source>
        <strain evidence="6 7">DSM 16304</strain>
    </source>
</reference>
<dbReference type="FunFam" id="3.40.640.10:FF:000004">
    <property type="entry name" value="Acetylornithine aminotransferase"/>
    <property type="match status" value="1"/>
</dbReference>
<comment type="catalytic activity">
    <reaction evidence="5">
        <text>N(2)-acetyl-L-ornithine + 2-oxoglutarate = N-acetyl-L-glutamate 5-semialdehyde + L-glutamate</text>
        <dbReference type="Rhea" id="RHEA:18049"/>
        <dbReference type="ChEBI" id="CHEBI:16810"/>
        <dbReference type="ChEBI" id="CHEBI:29123"/>
        <dbReference type="ChEBI" id="CHEBI:29985"/>
        <dbReference type="ChEBI" id="CHEBI:57805"/>
        <dbReference type="EC" id="2.6.1.11"/>
    </reaction>
</comment>
<dbReference type="PANTHER" id="PTHR11986">
    <property type="entry name" value="AMINOTRANSFERASE CLASS III"/>
    <property type="match status" value="1"/>
</dbReference>
<dbReference type="NCBIfam" id="NF002325">
    <property type="entry name" value="PRK01278.1"/>
    <property type="match status" value="1"/>
</dbReference>
<evidence type="ECO:0000313" key="6">
    <source>
        <dbReference type="EMBL" id="SMO72825.1"/>
    </source>
</evidence>
<dbReference type="PROSITE" id="PS00600">
    <property type="entry name" value="AA_TRANSFER_CLASS_3"/>
    <property type="match status" value="1"/>
</dbReference>
<dbReference type="InterPro" id="IPR015422">
    <property type="entry name" value="PyrdxlP-dep_Trfase_small"/>
</dbReference>
<comment type="similarity">
    <text evidence="5">Belongs to the class-III pyridoxal-phosphate-dependent aminotransferase family. ArgD subfamily.</text>
</comment>
<dbReference type="GO" id="GO:0042802">
    <property type="term" value="F:identical protein binding"/>
    <property type="evidence" value="ECO:0007669"/>
    <property type="project" value="TreeGrafter"/>
</dbReference>
<keyword evidence="1 5" id="KW-0032">Aminotransferase</keyword>
<dbReference type="InterPro" id="IPR015421">
    <property type="entry name" value="PyrdxlP-dep_Trfase_major"/>
</dbReference>
<feature type="binding site" evidence="5">
    <location>
        <position position="278"/>
    </location>
    <ligand>
        <name>N(2)-acetyl-L-ornithine</name>
        <dbReference type="ChEBI" id="CHEBI:57805"/>
    </ligand>
</feature>
<dbReference type="InterPro" id="IPR050103">
    <property type="entry name" value="Class-III_PLP-dep_AT"/>
</dbReference>
<organism evidence="6 7">
    <name type="scientific">Balnearium lithotrophicum</name>
    <dbReference type="NCBI Taxonomy" id="223788"/>
    <lineage>
        <taxon>Bacteria</taxon>
        <taxon>Pseudomonadati</taxon>
        <taxon>Aquificota</taxon>
        <taxon>Aquificia</taxon>
        <taxon>Desulfurobacteriales</taxon>
        <taxon>Desulfurobacteriaceae</taxon>
        <taxon>Balnearium</taxon>
    </lineage>
</organism>
<dbReference type="EMBL" id="FXTM01000023">
    <property type="protein sequence ID" value="SMO72825.1"/>
    <property type="molecule type" value="Genomic_DNA"/>
</dbReference>
<dbReference type="OrthoDB" id="9807885at2"/>
<dbReference type="InterPro" id="IPR005814">
    <property type="entry name" value="Aminotrans_3"/>
</dbReference>
<keyword evidence="4 5" id="KW-0663">Pyridoxal phosphate</keyword>
<dbReference type="SUPFAM" id="SSF53383">
    <property type="entry name" value="PLP-dependent transferases"/>
    <property type="match status" value="1"/>
</dbReference>
<proteinExistence type="inferred from homology"/>
<keyword evidence="2 5" id="KW-0028">Amino-acid biosynthesis</keyword>
<dbReference type="NCBIfam" id="TIGR00707">
    <property type="entry name" value="argD"/>
    <property type="match status" value="1"/>
</dbReference>
<dbReference type="Proteomes" id="UP000317315">
    <property type="component" value="Unassembled WGS sequence"/>
</dbReference>
<comment type="cofactor">
    <cofactor evidence="5">
        <name>pyridoxal 5'-phosphate</name>
        <dbReference type="ChEBI" id="CHEBI:597326"/>
    </cofactor>
    <text evidence="5">Binds 1 pyridoxal phosphate per subunit.</text>
</comment>
<dbReference type="InterPro" id="IPR015424">
    <property type="entry name" value="PyrdxlP-dep_Trfase"/>
</dbReference>
<feature type="binding site" evidence="5">
    <location>
        <position position="279"/>
    </location>
    <ligand>
        <name>pyridoxal 5'-phosphate</name>
        <dbReference type="ChEBI" id="CHEBI:597326"/>
    </ligand>
</feature>
<evidence type="ECO:0000256" key="4">
    <source>
        <dbReference type="ARBA" id="ARBA00022898"/>
    </source>
</evidence>
<dbReference type="GO" id="GO:0005737">
    <property type="term" value="C:cytoplasm"/>
    <property type="evidence" value="ECO:0007669"/>
    <property type="project" value="UniProtKB-SubCell"/>
</dbReference>
<dbReference type="EC" id="2.6.1.11" evidence="5"/>
<keyword evidence="7" id="KW-1185">Reference proteome</keyword>
<dbReference type="AlphaFoldDB" id="A0A521DMJ4"/>
<name>A0A521DMJ4_9BACT</name>
<dbReference type="CDD" id="cd00610">
    <property type="entry name" value="OAT_like"/>
    <property type="match status" value="1"/>
</dbReference>
<dbReference type="Gene3D" id="3.40.640.10">
    <property type="entry name" value="Type I PLP-dependent aspartate aminotransferase-like (Major domain)"/>
    <property type="match status" value="1"/>
</dbReference>
<dbReference type="RefSeq" id="WP_142936062.1">
    <property type="nucleotide sequence ID" value="NZ_FXTM01000023.1"/>
</dbReference>
<comment type="subunit">
    <text evidence="5">Homodimer.</text>
</comment>
<keyword evidence="5" id="KW-0055">Arginine biosynthesis</keyword>
<dbReference type="InterPro" id="IPR049704">
    <property type="entry name" value="Aminotrans_3_PPA_site"/>
</dbReference>
<dbReference type="Pfam" id="PF00202">
    <property type="entry name" value="Aminotran_3"/>
    <property type="match status" value="1"/>
</dbReference>
<dbReference type="GO" id="GO:0030170">
    <property type="term" value="F:pyridoxal phosphate binding"/>
    <property type="evidence" value="ECO:0007669"/>
    <property type="project" value="InterPro"/>
</dbReference>
<evidence type="ECO:0000256" key="5">
    <source>
        <dbReference type="HAMAP-Rule" id="MF_01107"/>
    </source>
</evidence>
<evidence type="ECO:0000256" key="3">
    <source>
        <dbReference type="ARBA" id="ARBA00022679"/>
    </source>
</evidence>
<keyword evidence="5" id="KW-0963">Cytoplasm</keyword>
<feature type="binding site" evidence="5">
    <location>
        <begin position="221"/>
        <end position="224"/>
    </location>
    <ligand>
        <name>pyridoxal 5'-phosphate</name>
        <dbReference type="ChEBI" id="CHEBI:597326"/>
    </ligand>
</feature>
<comment type="miscellaneous">
    <text evidence="5">May also have succinyldiaminopimelate aminotransferase activity, thus carrying out the corresponding step in lysine biosynthesis.</text>
</comment>
<dbReference type="Gene3D" id="3.90.1150.10">
    <property type="entry name" value="Aspartate Aminotransferase, domain 1"/>
    <property type="match status" value="1"/>
</dbReference>